<dbReference type="PANTHER" id="PTHR30055">
    <property type="entry name" value="HTH-TYPE TRANSCRIPTIONAL REGULATOR RUTR"/>
    <property type="match status" value="1"/>
</dbReference>
<evidence type="ECO:0000256" key="4">
    <source>
        <dbReference type="PROSITE-ProRule" id="PRU00335"/>
    </source>
</evidence>
<keyword evidence="1" id="KW-0805">Transcription regulation</keyword>
<protein>
    <submittedName>
        <fullName evidence="6">TetR/AcrR family transcriptional regulator</fullName>
    </submittedName>
</protein>
<dbReference type="EMBL" id="CP147846">
    <property type="protein sequence ID" value="WXG69731.1"/>
    <property type="molecule type" value="Genomic_DNA"/>
</dbReference>
<dbReference type="PROSITE" id="PS50977">
    <property type="entry name" value="HTH_TETR_2"/>
    <property type="match status" value="1"/>
</dbReference>
<dbReference type="SUPFAM" id="SSF46689">
    <property type="entry name" value="Homeodomain-like"/>
    <property type="match status" value="1"/>
</dbReference>
<gene>
    <name evidence="6" type="ORF">WDS16_04025</name>
</gene>
<dbReference type="InterPro" id="IPR001647">
    <property type="entry name" value="HTH_TetR"/>
</dbReference>
<dbReference type="PANTHER" id="PTHR30055:SF234">
    <property type="entry name" value="HTH-TYPE TRANSCRIPTIONAL REGULATOR BETI"/>
    <property type="match status" value="1"/>
</dbReference>
<evidence type="ECO:0000256" key="1">
    <source>
        <dbReference type="ARBA" id="ARBA00023015"/>
    </source>
</evidence>
<dbReference type="Gene3D" id="1.10.357.10">
    <property type="entry name" value="Tetracycline Repressor, domain 2"/>
    <property type="match status" value="2"/>
</dbReference>
<dbReference type="Proteomes" id="UP001432000">
    <property type="component" value="Chromosome"/>
</dbReference>
<evidence type="ECO:0000313" key="6">
    <source>
        <dbReference type="EMBL" id="WXG69731.1"/>
    </source>
</evidence>
<dbReference type="RefSeq" id="WP_338890687.1">
    <property type="nucleotide sequence ID" value="NZ_CP147846.1"/>
</dbReference>
<evidence type="ECO:0000259" key="5">
    <source>
        <dbReference type="PROSITE" id="PS50977"/>
    </source>
</evidence>
<sequence length="415" mass="45272">MTDYDGPTRQFIDAGIRFLVSNPRHVLARGLRSEDIAHDANASQATFFRKFNTKADFIDAVVTELTNVERVSAEDVEYAIDTTMQAHENSLRPAVLAIVNRWFAGLTDDTSTATDQLARVFGNDYAIKTDYARRDRLALTAFEALFRTTDAALRRPFTSRTFAMTVNALLDGFRSRSGVDPDAVSADTVASAILALIGSAVDTSGSHEHLDDMLEPIEGPILTPMPRDPRAAIIEAARTELGKRGYFMTRLDDIADDASVPRAALKKLFPTKLHILVAALQAKVDALRESVADDLLIGLDDVTIIDNFLLRCAQLAANESAFMDALLVAVAHDTYGEPEGMMSVKQKLNIPAIIGPVIQRGQDNGTLALIGTPADLAAGITNTLLMRCFTRRNLSPEENAEFVGDLLLRGLKQPQ</sequence>
<dbReference type="InterPro" id="IPR009057">
    <property type="entry name" value="Homeodomain-like_sf"/>
</dbReference>
<evidence type="ECO:0000256" key="2">
    <source>
        <dbReference type="ARBA" id="ARBA00023125"/>
    </source>
</evidence>
<feature type="domain" description="HTH tetR-type" evidence="5">
    <location>
        <begin position="227"/>
        <end position="287"/>
    </location>
</feature>
<keyword evidence="3" id="KW-0804">Transcription</keyword>
<accession>A0ABZ2PPU3</accession>
<proteinExistence type="predicted"/>
<organism evidence="6 7">
    <name type="scientific">Rhodococcus sovatensis</name>
    <dbReference type="NCBI Taxonomy" id="1805840"/>
    <lineage>
        <taxon>Bacteria</taxon>
        <taxon>Bacillati</taxon>
        <taxon>Actinomycetota</taxon>
        <taxon>Actinomycetes</taxon>
        <taxon>Mycobacteriales</taxon>
        <taxon>Nocardiaceae</taxon>
        <taxon>Rhodococcus</taxon>
    </lineage>
</organism>
<keyword evidence="2 4" id="KW-0238">DNA-binding</keyword>
<evidence type="ECO:0000256" key="3">
    <source>
        <dbReference type="ARBA" id="ARBA00023163"/>
    </source>
</evidence>
<keyword evidence="7" id="KW-1185">Reference proteome</keyword>
<reference evidence="6 7" key="1">
    <citation type="submission" date="2024-03" db="EMBL/GenBank/DDBJ databases">
        <title>Natural products discovery in diverse microorganisms through a two-stage MS feature dereplication strategy.</title>
        <authorList>
            <person name="Zhang R."/>
        </authorList>
    </citation>
    <scope>NUCLEOTIDE SEQUENCE [LARGE SCALE GENOMIC DNA]</scope>
    <source>
        <strain evidence="6 7">18930</strain>
    </source>
</reference>
<feature type="DNA-binding region" description="H-T-H motif" evidence="4">
    <location>
        <begin position="250"/>
        <end position="269"/>
    </location>
</feature>
<dbReference type="InterPro" id="IPR050109">
    <property type="entry name" value="HTH-type_TetR-like_transc_reg"/>
</dbReference>
<evidence type="ECO:0000313" key="7">
    <source>
        <dbReference type="Proteomes" id="UP001432000"/>
    </source>
</evidence>
<dbReference type="Pfam" id="PF00440">
    <property type="entry name" value="TetR_N"/>
    <property type="match status" value="1"/>
</dbReference>
<name>A0ABZ2PPU3_9NOCA</name>